<evidence type="ECO:0000256" key="5">
    <source>
        <dbReference type="ARBA" id="ARBA00023163"/>
    </source>
</evidence>
<dbReference type="PANTHER" id="PTHR43133">
    <property type="entry name" value="RNA POLYMERASE ECF-TYPE SIGMA FACTO"/>
    <property type="match status" value="1"/>
</dbReference>
<evidence type="ECO:0000256" key="1">
    <source>
        <dbReference type="ARBA" id="ARBA00010641"/>
    </source>
</evidence>
<dbReference type="EMBL" id="JBIACK010000001">
    <property type="protein sequence ID" value="MFE8699621.1"/>
    <property type="molecule type" value="Genomic_DNA"/>
</dbReference>
<feature type="domain" description="RNA polymerase sigma factor 70 region 4 type 2" evidence="8">
    <location>
        <begin position="115"/>
        <end position="167"/>
    </location>
</feature>
<dbReference type="InterPro" id="IPR013325">
    <property type="entry name" value="RNA_pol_sigma_r2"/>
</dbReference>
<reference evidence="9 10" key="1">
    <citation type="submission" date="2024-08" db="EMBL/GenBank/DDBJ databases">
        <title>Two novel Cytobacillus novel species.</title>
        <authorList>
            <person name="Liu G."/>
        </authorList>
    </citation>
    <scope>NUCLEOTIDE SEQUENCE [LARGE SCALE GENOMIC DNA]</scope>
    <source>
        <strain evidence="9 10">FJAT-54145</strain>
    </source>
</reference>
<evidence type="ECO:0000256" key="2">
    <source>
        <dbReference type="ARBA" id="ARBA00023015"/>
    </source>
</evidence>
<dbReference type="Gene3D" id="1.10.1740.10">
    <property type="match status" value="1"/>
</dbReference>
<sequence length="177" mass="20595">MAENRMTMDIEEICSLYSQRLFHVAYSITRDHHHAQDVVQDTFIKAYQKLDTLEDHSKVGAWLSSIATRTAIDYVRKEKRKSEVFLENSIVESNQLHFSSSQDVEKEVELALFEEEIQHVINNLSTDQKNVFLLKIKAGLKEKEIAEKLKLKQGTVKTNLYRAKRHLKSMMVERSLA</sequence>
<keyword evidence="3 6" id="KW-0731">Sigma factor</keyword>
<dbReference type="NCBIfam" id="TIGR02937">
    <property type="entry name" value="sigma70-ECF"/>
    <property type="match status" value="1"/>
</dbReference>
<dbReference type="Pfam" id="PF08281">
    <property type="entry name" value="Sigma70_r4_2"/>
    <property type="match status" value="1"/>
</dbReference>
<keyword evidence="2 6" id="KW-0805">Transcription regulation</keyword>
<dbReference type="Gene3D" id="1.10.10.10">
    <property type="entry name" value="Winged helix-like DNA-binding domain superfamily/Winged helix DNA-binding domain"/>
    <property type="match status" value="1"/>
</dbReference>
<dbReference type="PANTHER" id="PTHR43133:SF8">
    <property type="entry name" value="RNA POLYMERASE SIGMA FACTOR HI_1459-RELATED"/>
    <property type="match status" value="1"/>
</dbReference>
<dbReference type="InterPro" id="IPR014284">
    <property type="entry name" value="RNA_pol_sigma-70_dom"/>
</dbReference>
<dbReference type="InterPro" id="IPR007627">
    <property type="entry name" value="RNA_pol_sigma70_r2"/>
</dbReference>
<accession>A0ABW6K602</accession>
<evidence type="ECO:0000259" key="7">
    <source>
        <dbReference type="Pfam" id="PF04542"/>
    </source>
</evidence>
<dbReference type="RefSeq" id="WP_389357971.1">
    <property type="nucleotide sequence ID" value="NZ_JBIACK010000001.1"/>
</dbReference>
<keyword evidence="10" id="KW-1185">Reference proteome</keyword>
<protein>
    <recommendedName>
        <fullName evidence="6">RNA polymerase sigma factor</fullName>
    </recommendedName>
</protein>
<keyword evidence="5 6" id="KW-0804">Transcription</keyword>
<evidence type="ECO:0000256" key="4">
    <source>
        <dbReference type="ARBA" id="ARBA00023125"/>
    </source>
</evidence>
<dbReference type="InterPro" id="IPR000838">
    <property type="entry name" value="RNA_pol_sigma70_ECF_CS"/>
</dbReference>
<keyword evidence="4 6" id="KW-0238">DNA-binding</keyword>
<comment type="similarity">
    <text evidence="1 6">Belongs to the sigma-70 factor family. ECF subfamily.</text>
</comment>
<evidence type="ECO:0000313" key="9">
    <source>
        <dbReference type="EMBL" id="MFE8699621.1"/>
    </source>
</evidence>
<dbReference type="InterPro" id="IPR039425">
    <property type="entry name" value="RNA_pol_sigma-70-like"/>
</dbReference>
<dbReference type="CDD" id="cd06171">
    <property type="entry name" value="Sigma70_r4"/>
    <property type="match status" value="1"/>
</dbReference>
<dbReference type="InterPro" id="IPR013249">
    <property type="entry name" value="RNA_pol_sigma70_r4_t2"/>
</dbReference>
<evidence type="ECO:0000259" key="8">
    <source>
        <dbReference type="Pfam" id="PF08281"/>
    </source>
</evidence>
<gene>
    <name evidence="9" type="ORF">ACFYKX_03170</name>
</gene>
<evidence type="ECO:0000256" key="6">
    <source>
        <dbReference type="RuleBase" id="RU000716"/>
    </source>
</evidence>
<dbReference type="SUPFAM" id="SSF88659">
    <property type="entry name" value="Sigma3 and sigma4 domains of RNA polymerase sigma factors"/>
    <property type="match status" value="1"/>
</dbReference>
<dbReference type="SUPFAM" id="SSF88946">
    <property type="entry name" value="Sigma2 domain of RNA polymerase sigma factors"/>
    <property type="match status" value="1"/>
</dbReference>
<comment type="caution">
    <text evidence="9">The sequence shown here is derived from an EMBL/GenBank/DDBJ whole genome shotgun (WGS) entry which is preliminary data.</text>
</comment>
<name>A0ABW6K602_9BACI</name>
<dbReference type="Proteomes" id="UP001601059">
    <property type="component" value="Unassembled WGS sequence"/>
</dbReference>
<dbReference type="PROSITE" id="PS01063">
    <property type="entry name" value="SIGMA70_ECF"/>
    <property type="match status" value="1"/>
</dbReference>
<evidence type="ECO:0000256" key="3">
    <source>
        <dbReference type="ARBA" id="ARBA00023082"/>
    </source>
</evidence>
<dbReference type="InterPro" id="IPR013324">
    <property type="entry name" value="RNA_pol_sigma_r3/r4-like"/>
</dbReference>
<feature type="domain" description="RNA polymerase sigma-70 region 2" evidence="7">
    <location>
        <begin position="17"/>
        <end position="80"/>
    </location>
</feature>
<proteinExistence type="inferred from homology"/>
<organism evidence="9 10">
    <name type="scientific">Cytobacillus spartinae</name>
    <dbReference type="NCBI Taxonomy" id="3299023"/>
    <lineage>
        <taxon>Bacteria</taxon>
        <taxon>Bacillati</taxon>
        <taxon>Bacillota</taxon>
        <taxon>Bacilli</taxon>
        <taxon>Bacillales</taxon>
        <taxon>Bacillaceae</taxon>
        <taxon>Cytobacillus</taxon>
    </lineage>
</organism>
<evidence type="ECO:0000313" key="10">
    <source>
        <dbReference type="Proteomes" id="UP001601059"/>
    </source>
</evidence>
<dbReference type="InterPro" id="IPR036388">
    <property type="entry name" value="WH-like_DNA-bd_sf"/>
</dbReference>
<dbReference type="Pfam" id="PF04542">
    <property type="entry name" value="Sigma70_r2"/>
    <property type="match status" value="1"/>
</dbReference>